<evidence type="ECO:0000256" key="6">
    <source>
        <dbReference type="ARBA" id="ARBA00023235"/>
    </source>
</evidence>
<protein>
    <recommendedName>
        <fullName evidence="5">Uronate isomerase</fullName>
        <ecNumber evidence="4">5.3.1.12</ecNumber>
    </recommendedName>
</protein>
<dbReference type="PANTHER" id="PTHR30068">
    <property type="entry name" value="URONATE ISOMERASE"/>
    <property type="match status" value="1"/>
</dbReference>
<evidence type="ECO:0000256" key="1">
    <source>
        <dbReference type="ARBA" id="ARBA00001165"/>
    </source>
</evidence>
<evidence type="ECO:0000256" key="4">
    <source>
        <dbReference type="ARBA" id="ARBA00012546"/>
    </source>
</evidence>
<proteinExistence type="inferred from homology"/>
<comment type="caution">
    <text evidence="7">The sequence shown here is derived from an EMBL/GenBank/DDBJ whole genome shotgun (WGS) entry which is preliminary data.</text>
</comment>
<name>A0A202E3Q5_9EURY</name>
<evidence type="ECO:0000256" key="5">
    <source>
        <dbReference type="ARBA" id="ARBA00020555"/>
    </source>
</evidence>
<dbReference type="Proteomes" id="UP000196084">
    <property type="component" value="Unassembled WGS sequence"/>
</dbReference>
<dbReference type="RefSeq" id="WP_087715569.1">
    <property type="nucleotide sequence ID" value="NZ_MWPH01000005.1"/>
</dbReference>
<evidence type="ECO:0000256" key="2">
    <source>
        <dbReference type="ARBA" id="ARBA00004892"/>
    </source>
</evidence>
<evidence type="ECO:0000256" key="3">
    <source>
        <dbReference type="ARBA" id="ARBA00008397"/>
    </source>
</evidence>
<keyword evidence="6 7" id="KW-0413">Isomerase</keyword>
<dbReference type="GO" id="GO:0042840">
    <property type="term" value="P:D-glucuronate catabolic process"/>
    <property type="evidence" value="ECO:0007669"/>
    <property type="project" value="TreeGrafter"/>
</dbReference>
<dbReference type="InterPro" id="IPR003766">
    <property type="entry name" value="Uronate_isomerase"/>
</dbReference>
<comment type="pathway">
    <text evidence="2">Carbohydrate metabolism; pentose and glucuronate interconversion.</text>
</comment>
<dbReference type="Gene3D" id="1.10.2020.10">
    <property type="entry name" value="uronate isomerase, domain 2, chain A"/>
    <property type="match status" value="1"/>
</dbReference>
<dbReference type="EC" id="5.3.1.12" evidence="4"/>
<dbReference type="GO" id="GO:0019698">
    <property type="term" value="P:D-galacturonate catabolic process"/>
    <property type="evidence" value="ECO:0007669"/>
    <property type="project" value="TreeGrafter"/>
</dbReference>
<dbReference type="EMBL" id="MWPH01000005">
    <property type="protein sequence ID" value="OVE82882.1"/>
    <property type="molecule type" value="Genomic_DNA"/>
</dbReference>
<dbReference type="OrthoDB" id="191513at2157"/>
<dbReference type="AlphaFoldDB" id="A0A202E3Q5"/>
<dbReference type="SUPFAM" id="SSF51556">
    <property type="entry name" value="Metallo-dependent hydrolases"/>
    <property type="match status" value="1"/>
</dbReference>
<evidence type="ECO:0000313" key="8">
    <source>
        <dbReference type="Proteomes" id="UP000196084"/>
    </source>
</evidence>
<dbReference type="NCBIfam" id="NF002794">
    <property type="entry name" value="PRK02925.1"/>
    <property type="match status" value="1"/>
</dbReference>
<sequence>MGFLSDTYLLESAAAETLYAEIKSVPIVDPHTHADLEEIVANDGWDDIWEVEGATDHYVWSMMRTRGIPERKITGDASNKEKWLALAAEFPNFAGNPSYEWIHLDLKRRFGIEKPISEATAESIWTETKAQLATDTMRPQQLLADMNVELFCTTDDPTSSLEAHEEAERAIDGVDVRPTWRLDRALHIGRDSWDEFVDDLEQATGTGVQSFSGFIEALEQTHEYFHAHGCRASDLSLEQISTRPVSQRRARTVYRKALEGTNLTPDDVADFQAYLIETVGRLNAARGWVTQLHLGAVRDYRDELFQTVGADAGGDVSKHSIDLADELVYFLNEFDGETDIVLYTVDPTQYPTITTIARAFPNVSVGPAWWFNDSPYGIEEQLQYVGSVDLLANHAGMVSDSRKLLSYGSRFEMFRRTLANVVGEMVDRDRVAMAHAEHLVNYLAYERPKSLYGFE</sequence>
<accession>A0A202E3Q5</accession>
<dbReference type="Gene3D" id="3.20.20.140">
    <property type="entry name" value="Metal-dependent hydrolases"/>
    <property type="match status" value="1"/>
</dbReference>
<evidence type="ECO:0000313" key="7">
    <source>
        <dbReference type="EMBL" id="OVE82882.1"/>
    </source>
</evidence>
<dbReference type="GO" id="GO:0008880">
    <property type="term" value="F:glucuronate isomerase activity"/>
    <property type="evidence" value="ECO:0007669"/>
    <property type="project" value="UniProtKB-EC"/>
</dbReference>
<keyword evidence="8" id="KW-1185">Reference proteome</keyword>
<dbReference type="Pfam" id="PF02614">
    <property type="entry name" value="UxaC"/>
    <property type="match status" value="1"/>
</dbReference>
<comment type="similarity">
    <text evidence="3">Belongs to the metallo-dependent hydrolases superfamily. Uronate isomerase family.</text>
</comment>
<dbReference type="PANTHER" id="PTHR30068:SF4">
    <property type="entry name" value="URONATE ISOMERASE"/>
    <property type="match status" value="1"/>
</dbReference>
<dbReference type="UniPathway" id="UPA00246"/>
<reference evidence="7 8" key="1">
    <citation type="submission" date="2017-02" db="EMBL/GenBank/DDBJ databases">
        <title>Natronthermophilus aegyptiacus gen. nov.,sp. nov., an aerobic, extremely halophilic alkalithermophilic archaeon isolated from the athalassohaline Wadi An Natrun, Egypt.</title>
        <authorList>
            <person name="Zhao B."/>
        </authorList>
    </citation>
    <scope>NUCLEOTIDE SEQUENCE [LARGE SCALE GENOMIC DNA]</scope>
    <source>
        <strain evidence="7 8">CGMCC 1.3597</strain>
    </source>
</reference>
<organism evidence="7 8">
    <name type="scientific">Natronolimnobius baerhuensis</name>
    <dbReference type="NCBI Taxonomy" id="253108"/>
    <lineage>
        <taxon>Archaea</taxon>
        <taxon>Methanobacteriati</taxon>
        <taxon>Methanobacteriota</taxon>
        <taxon>Stenosarchaea group</taxon>
        <taxon>Halobacteria</taxon>
        <taxon>Halobacteriales</taxon>
        <taxon>Natrialbaceae</taxon>
        <taxon>Natronolimnobius</taxon>
    </lineage>
</organism>
<gene>
    <name evidence="7" type="ORF">B2G88_17915</name>
</gene>
<comment type="catalytic activity">
    <reaction evidence="1">
        <text>D-glucuronate = D-fructuronate</text>
        <dbReference type="Rhea" id="RHEA:13049"/>
        <dbReference type="ChEBI" id="CHEBI:58720"/>
        <dbReference type="ChEBI" id="CHEBI:59863"/>
        <dbReference type="EC" id="5.3.1.12"/>
    </reaction>
</comment>
<dbReference type="InterPro" id="IPR032466">
    <property type="entry name" value="Metal_Hydrolase"/>
</dbReference>